<dbReference type="AlphaFoldDB" id="A0A6I2RMY1"/>
<dbReference type="Proteomes" id="UP000429811">
    <property type="component" value="Unassembled WGS sequence"/>
</dbReference>
<evidence type="ECO:0000313" key="2">
    <source>
        <dbReference type="Proteomes" id="UP000429811"/>
    </source>
</evidence>
<reference evidence="1 2" key="1">
    <citation type="journal article" date="2019" name="Nat. Med.">
        <title>A library of human gut bacterial isolates paired with longitudinal multiomics data enables mechanistic microbiome research.</title>
        <authorList>
            <person name="Poyet M."/>
            <person name="Groussin M."/>
            <person name="Gibbons S.M."/>
            <person name="Avila-Pacheco J."/>
            <person name="Jiang X."/>
            <person name="Kearney S.M."/>
            <person name="Perrotta A.R."/>
            <person name="Berdy B."/>
            <person name="Zhao S."/>
            <person name="Lieberman T.D."/>
            <person name="Swanson P.K."/>
            <person name="Smith M."/>
            <person name="Roesemann S."/>
            <person name="Alexander J.E."/>
            <person name="Rich S.A."/>
            <person name="Livny J."/>
            <person name="Vlamakis H."/>
            <person name="Clish C."/>
            <person name="Bullock K."/>
            <person name="Deik A."/>
            <person name="Scott J."/>
            <person name="Pierce K.A."/>
            <person name="Xavier R.J."/>
            <person name="Alm E.J."/>
        </authorList>
    </citation>
    <scope>NUCLEOTIDE SEQUENCE [LARGE SCALE GENOMIC DNA]</scope>
    <source>
        <strain evidence="1 2">BIOML-A5</strain>
    </source>
</reference>
<dbReference type="RefSeq" id="WP_154250668.1">
    <property type="nucleotide sequence ID" value="NZ_JADMVC010000047.1"/>
</dbReference>
<proteinExistence type="predicted"/>
<dbReference type="EMBL" id="WKPO01000051">
    <property type="protein sequence ID" value="MSB51000.1"/>
    <property type="molecule type" value="Genomic_DNA"/>
</dbReference>
<comment type="caution">
    <text evidence="1">The sequence shown here is derived from an EMBL/GenBank/DDBJ whole genome shotgun (WGS) entry which is preliminary data.</text>
</comment>
<accession>A0A6I2RMY1</accession>
<protein>
    <submittedName>
        <fullName evidence="1">Uncharacterized protein</fullName>
    </submittedName>
</protein>
<sequence length="69" mass="7513">MTEYEKLITAEQIAHTVEITECLTGKTGMANTCAGRVALFYGAEDGNDDKIVTPRTFSRQFKITAAILG</sequence>
<organism evidence="1 2">
    <name type="scientific">Flavonifractor plautii</name>
    <name type="common">Fusobacterium plautii</name>
    <dbReference type="NCBI Taxonomy" id="292800"/>
    <lineage>
        <taxon>Bacteria</taxon>
        <taxon>Bacillati</taxon>
        <taxon>Bacillota</taxon>
        <taxon>Clostridia</taxon>
        <taxon>Eubacteriales</taxon>
        <taxon>Oscillospiraceae</taxon>
        <taxon>Flavonifractor</taxon>
    </lineage>
</organism>
<gene>
    <name evidence="1" type="ORF">GKE90_20300</name>
</gene>
<evidence type="ECO:0000313" key="1">
    <source>
        <dbReference type="EMBL" id="MSB51000.1"/>
    </source>
</evidence>
<name>A0A6I2RMY1_FLAPL</name>